<dbReference type="Gene3D" id="3.80.10.10">
    <property type="entry name" value="Ribonuclease Inhibitor"/>
    <property type="match status" value="2"/>
</dbReference>
<dbReference type="Proteomes" id="UP000663852">
    <property type="component" value="Unassembled WGS sequence"/>
</dbReference>
<keyword evidence="3" id="KW-0677">Repeat</keyword>
<dbReference type="InterPro" id="IPR032675">
    <property type="entry name" value="LRR_dom_sf"/>
</dbReference>
<evidence type="ECO:0000256" key="1">
    <source>
        <dbReference type="ARBA" id="ARBA00022614"/>
    </source>
</evidence>
<keyword evidence="4" id="KW-0812">Transmembrane</keyword>
<evidence type="ECO:0000313" key="7">
    <source>
        <dbReference type="EMBL" id="CAF0872524.1"/>
    </source>
</evidence>
<dbReference type="InterPro" id="IPR000372">
    <property type="entry name" value="LRRNT"/>
</dbReference>
<evidence type="ECO:0000256" key="2">
    <source>
        <dbReference type="ARBA" id="ARBA00022729"/>
    </source>
</evidence>
<keyword evidence="4" id="KW-0472">Membrane</keyword>
<dbReference type="PROSITE" id="PS51450">
    <property type="entry name" value="LRR"/>
    <property type="match status" value="2"/>
</dbReference>
<dbReference type="EMBL" id="CAJNOJ010000027">
    <property type="protein sequence ID" value="CAF0872524.1"/>
    <property type="molecule type" value="Genomic_DNA"/>
</dbReference>
<dbReference type="AlphaFoldDB" id="A0A813XVJ8"/>
<sequence>MNTVQVYVYFQLFTAIISTTALQSPCQYIDSTEQIFKCDLCQCFSAPASFCPVNSRLTCSNNTQDDFNQIPLLSSSNQLELHHFNNEVPTYEPICAIKTFSQLKYYQSIVSTIPQCLSSISSIYFVHSTIHRNRFSSNKLIFYKSMLNFTNLNLTSTKILTLDSVQFLVKPFHLNSLIMLTHLTITHTEDFYLLGSYPQLSYLNLDNTNLTDKQLNRIFTQTTIPDLTTLILSNNYLTTLGNRFPSTIRYLDLSKNQIKSLNYYSFKSLYSLNILNISYNWPLEIQQDTFTRIPYLEILDISYTLPTLPFDDLFLPLQKLRHLNVSSNALDTLPHLPIPHDAHMIESYDQHLPVLYVDLSNNNFEKLDLDVYSSSSTQDKYILSLNMNSNRIKTLKSSSMLSNDAKRRGPFIEFELMNNSLECDCDLYESISQLLQTNSSLQRANTGNTSASNQLINRIRIIRLSNLTCLDLIDPTNLHSLYDLNSSNSFCSYTKSCPSTCSCCLTSVSSNDCHCYSQCPHQCSCKHSVDLTHNSVNCSNQQLYQIPADLPHSTTHLYLDNNEIRYFDHNFTYLTRLKALSLANNSFEYLTNYDFFTMNRIEYLDLSSNHIKHIQSKTFINLIKLKKLYLHNNDWMPNFYHQENLFQSNIRLDLLTYGNGLTCNRSTISSMIINERPLTAEDCCSTYTDVYACEKKFRVDRYNLKHELSSTYSKTYFFFILYQKYILFGLIICLFVIICLITIYINRKKREFLAKEKLLLNADLKLETNLYDTKGMKYNQQGNDNSISYTDEDEYASIPLTTSQTDLSSIIHSQTIIPPLPPRRQFISNRPVSHSSTVSTTITSPNFSSLTTTHSCLQIKLDVLVLYSITDSKYIHDNIGQQLEDAYGKRFSFHFIHRDRMLGELDWLIENSCVTILILRKPYNQIHDYMKILSTYASLKCFIILINHEPNHRLISIKAREKIARLYRTSDIFEWNSDPKSLLHEQLDLFLEQNCGSATYVPD</sequence>
<dbReference type="PANTHER" id="PTHR24369">
    <property type="entry name" value="ANTIGEN BSP, PUTATIVE-RELATED"/>
    <property type="match status" value="1"/>
</dbReference>
<evidence type="ECO:0000313" key="8">
    <source>
        <dbReference type="Proteomes" id="UP000663852"/>
    </source>
</evidence>
<proteinExistence type="predicted"/>
<dbReference type="SMART" id="SM00013">
    <property type="entry name" value="LRRNT"/>
    <property type="match status" value="1"/>
</dbReference>
<protein>
    <recommendedName>
        <fullName evidence="6">LRRNT domain-containing protein</fullName>
    </recommendedName>
</protein>
<dbReference type="OrthoDB" id="2015831at2759"/>
<dbReference type="SUPFAM" id="SSF52058">
    <property type="entry name" value="L domain-like"/>
    <property type="match status" value="2"/>
</dbReference>
<keyword evidence="2 5" id="KW-0732">Signal</keyword>
<gene>
    <name evidence="7" type="ORF">EDS130_LOCUS8364</name>
</gene>
<feature type="transmembrane region" description="Helical" evidence="4">
    <location>
        <begin position="725"/>
        <end position="745"/>
    </location>
</feature>
<feature type="chain" id="PRO_5032806489" description="LRRNT domain-containing protein" evidence="5">
    <location>
        <begin position="22"/>
        <end position="1003"/>
    </location>
</feature>
<dbReference type="Pfam" id="PF13855">
    <property type="entry name" value="LRR_8"/>
    <property type="match status" value="2"/>
</dbReference>
<name>A0A813XVJ8_ADIRI</name>
<evidence type="ECO:0000256" key="4">
    <source>
        <dbReference type="SAM" id="Phobius"/>
    </source>
</evidence>
<dbReference type="InterPro" id="IPR003591">
    <property type="entry name" value="Leu-rich_rpt_typical-subtyp"/>
</dbReference>
<dbReference type="PANTHER" id="PTHR24369:SF211">
    <property type="entry name" value="LEUCINE-RICH REPEAT-CONTAINING PROTEIN 15-LIKE"/>
    <property type="match status" value="1"/>
</dbReference>
<dbReference type="SMART" id="SM00369">
    <property type="entry name" value="LRR_TYP"/>
    <property type="match status" value="4"/>
</dbReference>
<comment type="caution">
    <text evidence="7">The sequence shown here is derived from an EMBL/GenBank/DDBJ whole genome shotgun (WGS) entry which is preliminary data.</text>
</comment>
<reference evidence="7" key="1">
    <citation type="submission" date="2021-02" db="EMBL/GenBank/DDBJ databases">
        <authorList>
            <person name="Nowell W R."/>
        </authorList>
    </citation>
    <scope>NUCLEOTIDE SEQUENCE</scope>
</reference>
<evidence type="ECO:0000259" key="6">
    <source>
        <dbReference type="SMART" id="SM00013"/>
    </source>
</evidence>
<feature type="domain" description="LRRNT" evidence="6">
    <location>
        <begin position="518"/>
        <end position="556"/>
    </location>
</feature>
<evidence type="ECO:0000256" key="3">
    <source>
        <dbReference type="ARBA" id="ARBA00022737"/>
    </source>
</evidence>
<evidence type="ECO:0000256" key="5">
    <source>
        <dbReference type="SAM" id="SignalP"/>
    </source>
</evidence>
<accession>A0A813XVJ8</accession>
<dbReference type="InterPro" id="IPR001611">
    <property type="entry name" value="Leu-rich_rpt"/>
</dbReference>
<organism evidence="7 8">
    <name type="scientific">Adineta ricciae</name>
    <name type="common">Rotifer</name>
    <dbReference type="NCBI Taxonomy" id="249248"/>
    <lineage>
        <taxon>Eukaryota</taxon>
        <taxon>Metazoa</taxon>
        <taxon>Spiralia</taxon>
        <taxon>Gnathifera</taxon>
        <taxon>Rotifera</taxon>
        <taxon>Eurotatoria</taxon>
        <taxon>Bdelloidea</taxon>
        <taxon>Adinetida</taxon>
        <taxon>Adinetidae</taxon>
        <taxon>Adineta</taxon>
    </lineage>
</organism>
<keyword evidence="1" id="KW-0433">Leucine-rich repeat</keyword>
<dbReference type="InterPro" id="IPR050541">
    <property type="entry name" value="LRR_TM_domain-containing"/>
</dbReference>
<feature type="signal peptide" evidence="5">
    <location>
        <begin position="1"/>
        <end position="21"/>
    </location>
</feature>
<dbReference type="GO" id="GO:0005886">
    <property type="term" value="C:plasma membrane"/>
    <property type="evidence" value="ECO:0007669"/>
    <property type="project" value="TreeGrafter"/>
</dbReference>
<keyword evidence="4" id="KW-1133">Transmembrane helix</keyword>